<keyword evidence="2" id="KW-1185">Reference proteome</keyword>
<evidence type="ECO:0000313" key="1">
    <source>
        <dbReference type="EMBL" id="NYJ02155.1"/>
    </source>
</evidence>
<proteinExistence type="predicted"/>
<dbReference type="RefSeq" id="WP_179668560.1">
    <property type="nucleotide sequence ID" value="NZ_JACCFP010000001.1"/>
</dbReference>
<accession>A0A853C394</accession>
<gene>
    <name evidence="1" type="ORF">HNR19_002853</name>
</gene>
<evidence type="ECO:0000313" key="2">
    <source>
        <dbReference type="Proteomes" id="UP000530424"/>
    </source>
</evidence>
<dbReference type="Pfam" id="PF18844">
    <property type="entry name" value="baeRF_family2"/>
    <property type="match status" value="1"/>
</dbReference>
<dbReference type="AlphaFoldDB" id="A0A853C394"/>
<evidence type="ECO:0008006" key="3">
    <source>
        <dbReference type="Google" id="ProtNLM"/>
    </source>
</evidence>
<dbReference type="EMBL" id="JACCFP010000001">
    <property type="protein sequence ID" value="NYJ02155.1"/>
    <property type="molecule type" value="Genomic_DNA"/>
</dbReference>
<dbReference type="InterPro" id="IPR040701">
    <property type="entry name" value="Bact_RF_family2"/>
</dbReference>
<comment type="caution">
    <text evidence="1">The sequence shown here is derived from an EMBL/GenBank/DDBJ whole genome shotgun (WGS) entry which is preliminary data.</text>
</comment>
<reference evidence="1 2" key="1">
    <citation type="submission" date="2020-07" db="EMBL/GenBank/DDBJ databases">
        <title>Sequencing the genomes of 1000 actinobacteria strains.</title>
        <authorList>
            <person name="Klenk H.-P."/>
        </authorList>
    </citation>
    <scope>NUCLEOTIDE SEQUENCE [LARGE SCALE GENOMIC DNA]</scope>
    <source>
        <strain evidence="1 2">DSM 103833</strain>
    </source>
</reference>
<name>A0A853C394_9ACTN</name>
<sequence length="360" mass="38589">MQLDQVRTVLDRPGPYVSVHLDVSRATEDARQQLDARWTTSRHELERHGIAPAVIDEIGERLHEPTHLPGEVRRTIVATPEGVVLDDARAGSSWWPEGVSVGPLPDLAGWLGMVDGEFPFVLVRADRAGADLEVYVARGRGVAEATSVDGETMDIRKLPEGDWMQKKYQQRAENNWQANAELVAGQLRELATSYQPRVVIVCGDVRARTDLVEIIGEVPQVDVEVVESGGRAAGVDEDALWADVQRVLDAYEARDTEDLLQTLARGKAVGEGAALGVDPVVDAFVQGGVDTLAIDLATAHEKAIDAADHPGLTLPESAAGAGPLPADQVLVAAAAMTDAGLTVLPRDVLEEPVAATLRWG</sequence>
<protein>
    <recommendedName>
        <fullName evidence="3">Peptide chain release factor 1</fullName>
    </recommendedName>
</protein>
<organism evidence="1 2">
    <name type="scientific">Nocardioides thalensis</name>
    <dbReference type="NCBI Taxonomy" id="1914755"/>
    <lineage>
        <taxon>Bacteria</taxon>
        <taxon>Bacillati</taxon>
        <taxon>Actinomycetota</taxon>
        <taxon>Actinomycetes</taxon>
        <taxon>Propionibacteriales</taxon>
        <taxon>Nocardioidaceae</taxon>
        <taxon>Nocardioides</taxon>
    </lineage>
</organism>
<dbReference type="Proteomes" id="UP000530424">
    <property type="component" value="Unassembled WGS sequence"/>
</dbReference>